<comment type="subcellular location">
    <subcellularLocation>
        <location evidence="1">Membrane</location>
    </subcellularLocation>
</comment>
<proteinExistence type="predicted"/>
<dbReference type="PANTHER" id="PTHR23319">
    <property type="entry name" value="GRAM DOMAIN CONTAINING 1B, ISOFORM E"/>
    <property type="match status" value="1"/>
</dbReference>
<keyword evidence="6" id="KW-1185">Reference proteome</keyword>
<dbReference type="GO" id="GO:0032541">
    <property type="term" value="C:cortical endoplasmic reticulum"/>
    <property type="evidence" value="ECO:0007669"/>
    <property type="project" value="TreeGrafter"/>
</dbReference>
<feature type="compositionally biased region" description="Basic residues" evidence="3">
    <location>
        <begin position="107"/>
        <end position="121"/>
    </location>
</feature>
<name>A0A8H7PI23_MORIS</name>
<dbReference type="EMBL" id="JAEPQZ010000013">
    <property type="protein sequence ID" value="KAG2174238.1"/>
    <property type="molecule type" value="Genomic_DNA"/>
</dbReference>
<dbReference type="AlphaFoldDB" id="A0A8H7PI23"/>
<feature type="domain" description="VASt" evidence="4">
    <location>
        <begin position="1"/>
        <end position="101"/>
    </location>
</feature>
<comment type="caution">
    <text evidence="5">The sequence shown here is derived from an EMBL/GenBank/DDBJ whole genome shotgun (WGS) entry which is preliminary data.</text>
</comment>
<dbReference type="InterPro" id="IPR051482">
    <property type="entry name" value="Cholesterol_transport"/>
</dbReference>
<dbReference type="GO" id="GO:0005886">
    <property type="term" value="C:plasma membrane"/>
    <property type="evidence" value="ECO:0007669"/>
    <property type="project" value="TreeGrafter"/>
</dbReference>
<protein>
    <recommendedName>
        <fullName evidence="4">VASt domain-containing protein</fullName>
    </recommendedName>
</protein>
<dbReference type="PANTHER" id="PTHR23319:SF4">
    <property type="entry name" value="GRAM DOMAIN CONTAINING 1B, ISOFORM E"/>
    <property type="match status" value="1"/>
</dbReference>
<dbReference type="GO" id="GO:0120015">
    <property type="term" value="F:sterol transfer activity"/>
    <property type="evidence" value="ECO:0007669"/>
    <property type="project" value="TreeGrafter"/>
</dbReference>
<organism evidence="5 6">
    <name type="scientific">Mortierella isabellina</name>
    <name type="common">Filamentous fungus</name>
    <name type="synonym">Umbelopsis isabellina</name>
    <dbReference type="NCBI Taxonomy" id="91625"/>
    <lineage>
        <taxon>Eukaryota</taxon>
        <taxon>Fungi</taxon>
        <taxon>Fungi incertae sedis</taxon>
        <taxon>Mucoromycota</taxon>
        <taxon>Mucoromycotina</taxon>
        <taxon>Umbelopsidomycetes</taxon>
        <taxon>Umbelopsidales</taxon>
        <taxon>Umbelopsidaceae</taxon>
        <taxon>Umbelopsis</taxon>
    </lineage>
</organism>
<dbReference type="InterPro" id="IPR031968">
    <property type="entry name" value="VASt"/>
</dbReference>
<feature type="region of interest" description="Disordered" evidence="3">
    <location>
        <begin position="102"/>
        <end position="152"/>
    </location>
</feature>
<feature type="non-terminal residue" evidence="5">
    <location>
        <position position="1"/>
    </location>
</feature>
<dbReference type="GO" id="GO:0005739">
    <property type="term" value="C:mitochondrion"/>
    <property type="evidence" value="ECO:0007669"/>
    <property type="project" value="TreeGrafter"/>
</dbReference>
<reference evidence="5" key="1">
    <citation type="submission" date="2020-12" db="EMBL/GenBank/DDBJ databases">
        <title>Metabolic potential, ecology and presence of endohyphal bacteria is reflected in genomic diversity of Mucoromycotina.</title>
        <authorList>
            <person name="Muszewska A."/>
            <person name="Okrasinska A."/>
            <person name="Steczkiewicz K."/>
            <person name="Drgas O."/>
            <person name="Orlowska M."/>
            <person name="Perlinska-Lenart U."/>
            <person name="Aleksandrzak-Piekarczyk T."/>
            <person name="Szatraj K."/>
            <person name="Zielenkiewicz U."/>
            <person name="Pilsyk S."/>
            <person name="Malc E."/>
            <person name="Mieczkowski P."/>
            <person name="Kruszewska J.S."/>
            <person name="Biernat P."/>
            <person name="Pawlowska J."/>
        </authorList>
    </citation>
    <scope>NUCLEOTIDE SEQUENCE</scope>
    <source>
        <strain evidence="5">WA0000067209</strain>
    </source>
</reference>
<sequence length="152" mass="17001">PKSTKCHLEERCLTCDLNKNVTILTTTQTPDVPMGTSFSVKTRACITSAGGGKAHLLVTFQVEFTKGGFLKSTIEKASSDGQITYYKNLEAAIKSYISAHPSEFGQMRKKRREKKSGKPRKPRSESDKDTHAVELKKSLNRPENESKAYVYR</sequence>
<feature type="non-terminal residue" evidence="5">
    <location>
        <position position="152"/>
    </location>
</feature>
<evidence type="ECO:0000259" key="4">
    <source>
        <dbReference type="PROSITE" id="PS51778"/>
    </source>
</evidence>
<dbReference type="GO" id="GO:0140268">
    <property type="term" value="C:endoplasmic reticulum-plasma membrane contact site"/>
    <property type="evidence" value="ECO:0007669"/>
    <property type="project" value="TreeGrafter"/>
</dbReference>
<evidence type="ECO:0000256" key="1">
    <source>
        <dbReference type="ARBA" id="ARBA00004370"/>
    </source>
</evidence>
<evidence type="ECO:0000313" key="6">
    <source>
        <dbReference type="Proteomes" id="UP000654370"/>
    </source>
</evidence>
<gene>
    <name evidence="5" type="ORF">INT43_004259</name>
</gene>
<dbReference type="GO" id="GO:0032934">
    <property type="term" value="F:sterol binding"/>
    <property type="evidence" value="ECO:0007669"/>
    <property type="project" value="TreeGrafter"/>
</dbReference>
<dbReference type="Pfam" id="PF16016">
    <property type="entry name" value="VASt"/>
    <property type="match status" value="1"/>
</dbReference>
<dbReference type="Proteomes" id="UP000654370">
    <property type="component" value="Unassembled WGS sequence"/>
</dbReference>
<evidence type="ECO:0000313" key="5">
    <source>
        <dbReference type="EMBL" id="KAG2174238.1"/>
    </source>
</evidence>
<keyword evidence="2" id="KW-0472">Membrane</keyword>
<dbReference type="PROSITE" id="PS51778">
    <property type="entry name" value="VAST"/>
    <property type="match status" value="1"/>
</dbReference>
<dbReference type="OrthoDB" id="2162691at2759"/>
<feature type="compositionally biased region" description="Basic and acidic residues" evidence="3">
    <location>
        <begin position="122"/>
        <end position="146"/>
    </location>
</feature>
<dbReference type="GO" id="GO:0005789">
    <property type="term" value="C:endoplasmic reticulum membrane"/>
    <property type="evidence" value="ECO:0007669"/>
    <property type="project" value="TreeGrafter"/>
</dbReference>
<evidence type="ECO:0000256" key="3">
    <source>
        <dbReference type="SAM" id="MobiDB-lite"/>
    </source>
</evidence>
<evidence type="ECO:0000256" key="2">
    <source>
        <dbReference type="ARBA" id="ARBA00023136"/>
    </source>
</evidence>
<dbReference type="GO" id="GO:0032366">
    <property type="term" value="P:intracellular sterol transport"/>
    <property type="evidence" value="ECO:0007669"/>
    <property type="project" value="TreeGrafter"/>
</dbReference>
<accession>A0A8H7PI23</accession>